<dbReference type="InterPro" id="IPR036259">
    <property type="entry name" value="MFS_trans_sf"/>
</dbReference>
<feature type="transmembrane region" description="Helical" evidence="7">
    <location>
        <begin position="56"/>
        <end position="79"/>
    </location>
</feature>
<evidence type="ECO:0000256" key="5">
    <source>
        <dbReference type="ARBA" id="ARBA00022989"/>
    </source>
</evidence>
<dbReference type="STRING" id="330734.ABA45_00475"/>
<evidence type="ECO:0000256" key="1">
    <source>
        <dbReference type="ARBA" id="ARBA00004651"/>
    </source>
</evidence>
<dbReference type="InterPro" id="IPR011701">
    <property type="entry name" value="MFS"/>
</dbReference>
<evidence type="ECO:0000256" key="2">
    <source>
        <dbReference type="ARBA" id="ARBA00022448"/>
    </source>
</evidence>
<reference evidence="9 10" key="1">
    <citation type="submission" date="2015-05" db="EMBL/GenBank/DDBJ databases">
        <title>Complete genome of Marinobacter psychrophilus strain 20041T isolated from sea-ice of the Canadian Basin.</title>
        <authorList>
            <person name="Song L."/>
            <person name="Ren L."/>
            <person name="Yu Y."/>
            <person name="Wang X."/>
        </authorList>
    </citation>
    <scope>NUCLEOTIDE SEQUENCE [LARGE SCALE GENOMIC DNA]</scope>
    <source>
        <strain evidence="9 10">20041</strain>
    </source>
</reference>
<dbReference type="PRINTS" id="PR01036">
    <property type="entry name" value="TCRTETB"/>
</dbReference>
<keyword evidence="2" id="KW-0813">Transport</keyword>
<dbReference type="GO" id="GO:0005886">
    <property type="term" value="C:plasma membrane"/>
    <property type="evidence" value="ECO:0007669"/>
    <property type="project" value="UniProtKB-SubCell"/>
</dbReference>
<dbReference type="PANTHER" id="PTHR42718:SF46">
    <property type="entry name" value="BLR6921 PROTEIN"/>
    <property type="match status" value="1"/>
</dbReference>
<dbReference type="PROSITE" id="PS50850">
    <property type="entry name" value="MFS"/>
    <property type="match status" value="1"/>
</dbReference>
<protein>
    <submittedName>
        <fullName evidence="9">Major facilitator transporter</fullName>
    </submittedName>
</protein>
<gene>
    <name evidence="9" type="ORF">ABA45_00475</name>
</gene>
<evidence type="ECO:0000313" key="10">
    <source>
        <dbReference type="Proteomes" id="UP000036406"/>
    </source>
</evidence>
<sequence length="463" mass="49425">MADNSVAGLQQRYGERWRWLAVATVMTGTMSTVLSATVVNVALYDIMLEFGVSQGQIHWLATGFIAAMTTTMLASSWLLDHFGIRKTLATAMALFTVISLLGGFAASPEQLIAARIGQGAMAGLMQPMAMYLVFRIFPRNQRGRAMGIYGMGVVLAPALGPVLGGFLVDELTWRYVMFAPVPVTAAGVFMVWRFLPSPENRPNPYPLDVPGLVLLGAAIGLSLDSLNRLQNVLGQGAFIASEAAAALLFLTLFVWRERTARHPLVNIALLRKPVFLYANLGAMAMGLALFGSTYLIPLFAQTALGSSATEAGLLMLPAGIVLGIVFPIAGNMADKHSSRKLVIFGILAFTLSATLFALSGFETPLGWLALWAAVGRVGIGFMLPALSMGALNPLAPAELGAGSSTISFTRQLGGAFGVNMVALAIEHGDHQNGMPTVEAFQFAWWMVAVFLALAIIPVWKMRT</sequence>
<evidence type="ECO:0000256" key="4">
    <source>
        <dbReference type="ARBA" id="ARBA00022692"/>
    </source>
</evidence>
<evidence type="ECO:0000256" key="7">
    <source>
        <dbReference type="SAM" id="Phobius"/>
    </source>
</evidence>
<feature type="transmembrane region" description="Helical" evidence="7">
    <location>
        <begin position="20"/>
        <end position="44"/>
    </location>
</feature>
<dbReference type="Proteomes" id="UP000036406">
    <property type="component" value="Chromosome"/>
</dbReference>
<dbReference type="PANTHER" id="PTHR42718">
    <property type="entry name" value="MAJOR FACILITATOR SUPERFAMILY MULTIDRUG TRANSPORTER MFSC"/>
    <property type="match status" value="1"/>
</dbReference>
<feature type="transmembrane region" description="Helical" evidence="7">
    <location>
        <begin position="367"/>
        <end position="387"/>
    </location>
</feature>
<dbReference type="EMBL" id="CP011494">
    <property type="protein sequence ID" value="AKO51081.1"/>
    <property type="molecule type" value="Genomic_DNA"/>
</dbReference>
<dbReference type="RefSeq" id="WP_048383564.1">
    <property type="nucleotide sequence ID" value="NZ_CP011494.1"/>
</dbReference>
<dbReference type="KEGG" id="mpq:ABA45_00475"/>
<feature type="transmembrane region" description="Helical" evidence="7">
    <location>
        <begin position="146"/>
        <end position="167"/>
    </location>
</feature>
<keyword evidence="5 7" id="KW-1133">Transmembrane helix</keyword>
<evidence type="ECO:0000313" key="9">
    <source>
        <dbReference type="EMBL" id="AKO51081.1"/>
    </source>
</evidence>
<organism evidence="9 10">
    <name type="scientific">Marinobacter psychrophilus</name>
    <dbReference type="NCBI Taxonomy" id="330734"/>
    <lineage>
        <taxon>Bacteria</taxon>
        <taxon>Pseudomonadati</taxon>
        <taxon>Pseudomonadota</taxon>
        <taxon>Gammaproteobacteria</taxon>
        <taxon>Pseudomonadales</taxon>
        <taxon>Marinobacteraceae</taxon>
        <taxon>Marinobacter</taxon>
    </lineage>
</organism>
<feature type="domain" description="Major facilitator superfamily (MFS) profile" evidence="8">
    <location>
        <begin position="21"/>
        <end position="463"/>
    </location>
</feature>
<keyword evidence="10" id="KW-1185">Reference proteome</keyword>
<keyword evidence="3" id="KW-1003">Cell membrane</keyword>
<dbReference type="AlphaFoldDB" id="A0A0H4HWR9"/>
<dbReference type="GO" id="GO:0022857">
    <property type="term" value="F:transmembrane transporter activity"/>
    <property type="evidence" value="ECO:0007669"/>
    <property type="project" value="InterPro"/>
</dbReference>
<feature type="transmembrane region" description="Helical" evidence="7">
    <location>
        <begin position="442"/>
        <end position="459"/>
    </location>
</feature>
<dbReference type="Gene3D" id="1.20.1720.10">
    <property type="entry name" value="Multidrug resistance protein D"/>
    <property type="match status" value="1"/>
</dbReference>
<dbReference type="SUPFAM" id="SSF103473">
    <property type="entry name" value="MFS general substrate transporter"/>
    <property type="match status" value="1"/>
</dbReference>
<feature type="transmembrane region" description="Helical" evidence="7">
    <location>
        <begin position="341"/>
        <end position="361"/>
    </location>
</feature>
<keyword evidence="4 7" id="KW-0812">Transmembrane</keyword>
<evidence type="ECO:0000256" key="6">
    <source>
        <dbReference type="ARBA" id="ARBA00023136"/>
    </source>
</evidence>
<feature type="transmembrane region" description="Helical" evidence="7">
    <location>
        <begin position="207"/>
        <end position="226"/>
    </location>
</feature>
<evidence type="ECO:0000256" key="3">
    <source>
        <dbReference type="ARBA" id="ARBA00022475"/>
    </source>
</evidence>
<dbReference type="PATRIC" id="fig|330734.3.peg.104"/>
<feature type="transmembrane region" description="Helical" evidence="7">
    <location>
        <begin position="112"/>
        <end position="134"/>
    </location>
</feature>
<feature type="transmembrane region" description="Helical" evidence="7">
    <location>
        <begin position="88"/>
        <end position="106"/>
    </location>
</feature>
<comment type="subcellular location">
    <subcellularLocation>
        <location evidence="1">Cell membrane</location>
        <topology evidence="1">Multi-pass membrane protein</topology>
    </subcellularLocation>
</comment>
<dbReference type="Gene3D" id="1.20.1250.20">
    <property type="entry name" value="MFS general substrate transporter like domains"/>
    <property type="match status" value="1"/>
</dbReference>
<keyword evidence="6 7" id="KW-0472">Membrane</keyword>
<feature type="transmembrane region" description="Helical" evidence="7">
    <location>
        <begin position="276"/>
        <end position="299"/>
    </location>
</feature>
<dbReference type="NCBIfam" id="TIGR00711">
    <property type="entry name" value="efflux_EmrB"/>
    <property type="match status" value="1"/>
</dbReference>
<feature type="transmembrane region" description="Helical" evidence="7">
    <location>
        <begin position="232"/>
        <end position="255"/>
    </location>
</feature>
<feature type="transmembrane region" description="Helical" evidence="7">
    <location>
        <begin position="173"/>
        <end position="195"/>
    </location>
</feature>
<dbReference type="InterPro" id="IPR004638">
    <property type="entry name" value="EmrB-like"/>
</dbReference>
<name>A0A0H4HWR9_9GAMM</name>
<feature type="transmembrane region" description="Helical" evidence="7">
    <location>
        <begin position="399"/>
        <end position="422"/>
    </location>
</feature>
<dbReference type="InterPro" id="IPR020846">
    <property type="entry name" value="MFS_dom"/>
</dbReference>
<feature type="transmembrane region" description="Helical" evidence="7">
    <location>
        <begin position="311"/>
        <end position="329"/>
    </location>
</feature>
<evidence type="ECO:0000259" key="8">
    <source>
        <dbReference type="PROSITE" id="PS50850"/>
    </source>
</evidence>
<dbReference type="Pfam" id="PF07690">
    <property type="entry name" value="MFS_1"/>
    <property type="match status" value="1"/>
</dbReference>
<proteinExistence type="predicted"/>
<accession>A0A0H4HWR9</accession>